<keyword evidence="3 6" id="KW-0812">Transmembrane</keyword>
<evidence type="ECO:0000256" key="6">
    <source>
        <dbReference type="SAM" id="Phobius"/>
    </source>
</evidence>
<dbReference type="PANTHER" id="PTHR30250:SF11">
    <property type="entry name" value="O-ANTIGEN TRANSPORTER-RELATED"/>
    <property type="match status" value="1"/>
</dbReference>
<feature type="transmembrane region" description="Helical" evidence="6">
    <location>
        <begin position="179"/>
        <end position="199"/>
    </location>
</feature>
<keyword evidence="2" id="KW-1003">Cell membrane</keyword>
<evidence type="ECO:0000256" key="2">
    <source>
        <dbReference type="ARBA" id="ARBA00022475"/>
    </source>
</evidence>
<dbReference type="Proteomes" id="UP000614741">
    <property type="component" value="Unassembled WGS sequence"/>
</dbReference>
<evidence type="ECO:0000313" key="7">
    <source>
        <dbReference type="EMBL" id="GIG39635.1"/>
    </source>
</evidence>
<evidence type="ECO:0000256" key="1">
    <source>
        <dbReference type="ARBA" id="ARBA00004651"/>
    </source>
</evidence>
<dbReference type="EMBL" id="BONP01000006">
    <property type="protein sequence ID" value="GIG39635.1"/>
    <property type="molecule type" value="Genomic_DNA"/>
</dbReference>
<feature type="transmembrane region" description="Helical" evidence="6">
    <location>
        <begin position="122"/>
        <end position="144"/>
    </location>
</feature>
<dbReference type="RefSeq" id="WP_203672641.1">
    <property type="nucleotide sequence ID" value="NZ_BONP01000006.1"/>
</dbReference>
<accession>A0ABQ4DJX9</accession>
<dbReference type="InterPro" id="IPR050833">
    <property type="entry name" value="Poly_Biosynth_Transport"/>
</dbReference>
<reference evidence="7 8" key="1">
    <citation type="submission" date="2021-01" db="EMBL/GenBank/DDBJ databases">
        <title>Whole genome shotgun sequence of Cellulomonas phragmiteti NBRC 110785.</title>
        <authorList>
            <person name="Komaki H."/>
            <person name="Tamura T."/>
        </authorList>
    </citation>
    <scope>NUCLEOTIDE SEQUENCE [LARGE SCALE GENOMIC DNA]</scope>
    <source>
        <strain evidence="7 8">NBRC 110785</strain>
    </source>
</reference>
<name>A0ABQ4DJX9_9CELL</name>
<evidence type="ECO:0008006" key="9">
    <source>
        <dbReference type="Google" id="ProtNLM"/>
    </source>
</evidence>
<comment type="caution">
    <text evidence="7">The sequence shown here is derived from an EMBL/GenBank/DDBJ whole genome shotgun (WGS) entry which is preliminary data.</text>
</comment>
<keyword evidence="8" id="KW-1185">Reference proteome</keyword>
<gene>
    <name evidence="7" type="ORF">Cph01nite_13970</name>
</gene>
<feature type="transmembrane region" description="Helical" evidence="6">
    <location>
        <begin position="361"/>
        <end position="381"/>
    </location>
</feature>
<evidence type="ECO:0000256" key="4">
    <source>
        <dbReference type="ARBA" id="ARBA00022989"/>
    </source>
</evidence>
<evidence type="ECO:0000256" key="3">
    <source>
        <dbReference type="ARBA" id="ARBA00022692"/>
    </source>
</evidence>
<protein>
    <recommendedName>
        <fullName evidence="9">Polysaccharide biosynthesis protein</fullName>
    </recommendedName>
</protein>
<keyword evidence="5 6" id="KW-0472">Membrane</keyword>
<feature type="transmembrane region" description="Helical" evidence="6">
    <location>
        <begin position="331"/>
        <end position="349"/>
    </location>
</feature>
<feature type="transmembrane region" description="Helical" evidence="6">
    <location>
        <begin position="387"/>
        <end position="407"/>
    </location>
</feature>
<proteinExistence type="predicted"/>
<dbReference type="PANTHER" id="PTHR30250">
    <property type="entry name" value="PST FAMILY PREDICTED COLANIC ACID TRANSPORTER"/>
    <property type="match status" value="1"/>
</dbReference>
<comment type="subcellular location">
    <subcellularLocation>
        <location evidence="1">Cell membrane</location>
        <topology evidence="1">Multi-pass membrane protein</topology>
    </subcellularLocation>
</comment>
<keyword evidence="4 6" id="KW-1133">Transmembrane helix</keyword>
<sequence length="415" mass="40999">MGDTAVPAVVGRRDAVGIAVATGVSALSGYAALAVATNTLDDDAGTVFVTWWSLLFVLFGLLSGFSVETTRAVAAARRDGAPAGAPTVRRVAVGVAVATLALCAAATPLWTHVVLPAGHAGLVVPVVVGALAFAVHSALVGALAGTRRWAAYARLVGAEAVWRLVLVGAAALLGLGLGGLAWGAALAATAWVLVVLLSSATREVAGQRLDAAAGPVARRVAAATVAAGASAVLVVGYPALLAATTAPADFRGSAPLLIAITVTRAPLLVPLNAFQGVAVAHFVAHQHRGLRALAPLAGAVVAAGIVAAGLATLVGPALMSVFGPGYRVDGALLGVLTLAAVGLALLTLTGALCQSFTRHRAFVAGWLAATGAAVLVLQLPGGLEQRAVLGLVVGPAVGLVVHLVALARGTREAAR</sequence>
<feature type="transmembrane region" description="Helical" evidence="6">
    <location>
        <begin position="256"/>
        <end position="284"/>
    </location>
</feature>
<evidence type="ECO:0000313" key="8">
    <source>
        <dbReference type="Proteomes" id="UP000614741"/>
    </source>
</evidence>
<evidence type="ECO:0000256" key="5">
    <source>
        <dbReference type="ARBA" id="ARBA00023136"/>
    </source>
</evidence>
<feature type="transmembrane region" description="Helical" evidence="6">
    <location>
        <begin position="15"/>
        <end position="36"/>
    </location>
</feature>
<feature type="transmembrane region" description="Helical" evidence="6">
    <location>
        <begin position="151"/>
        <end position="173"/>
    </location>
</feature>
<feature type="transmembrane region" description="Helical" evidence="6">
    <location>
        <begin position="48"/>
        <end position="67"/>
    </location>
</feature>
<organism evidence="7 8">
    <name type="scientific">Cellulomonas phragmiteti</name>
    <dbReference type="NCBI Taxonomy" id="478780"/>
    <lineage>
        <taxon>Bacteria</taxon>
        <taxon>Bacillati</taxon>
        <taxon>Actinomycetota</taxon>
        <taxon>Actinomycetes</taxon>
        <taxon>Micrococcales</taxon>
        <taxon>Cellulomonadaceae</taxon>
        <taxon>Cellulomonas</taxon>
    </lineage>
</organism>
<feature type="transmembrane region" description="Helical" evidence="6">
    <location>
        <begin position="296"/>
        <end position="319"/>
    </location>
</feature>
<feature type="transmembrane region" description="Helical" evidence="6">
    <location>
        <begin position="88"/>
        <end position="110"/>
    </location>
</feature>
<feature type="transmembrane region" description="Helical" evidence="6">
    <location>
        <begin position="220"/>
        <end position="244"/>
    </location>
</feature>